<sequence>MVMEDEARVRSIKVRALIEKASSYKLIDTGNLSPFAQSDQKIFRFQISSSIKKHRIMISTIRCRGSYAELLVTKHLVSIQEWISVLIRIEVADNRVEILL</sequence>
<evidence type="ECO:0000313" key="2">
    <source>
        <dbReference type="Proteomes" id="UP000828941"/>
    </source>
</evidence>
<comment type="caution">
    <text evidence="1">The sequence shown here is derived from an EMBL/GenBank/DDBJ whole genome shotgun (WGS) entry which is preliminary data.</text>
</comment>
<name>A0ACB9MZ15_BAUVA</name>
<gene>
    <name evidence="1" type="ORF">L6164_021233</name>
</gene>
<evidence type="ECO:0000313" key="1">
    <source>
        <dbReference type="EMBL" id="KAI4328916.1"/>
    </source>
</evidence>
<organism evidence="1 2">
    <name type="scientific">Bauhinia variegata</name>
    <name type="common">Purple orchid tree</name>
    <name type="synonym">Phanera variegata</name>
    <dbReference type="NCBI Taxonomy" id="167791"/>
    <lineage>
        <taxon>Eukaryota</taxon>
        <taxon>Viridiplantae</taxon>
        <taxon>Streptophyta</taxon>
        <taxon>Embryophyta</taxon>
        <taxon>Tracheophyta</taxon>
        <taxon>Spermatophyta</taxon>
        <taxon>Magnoliopsida</taxon>
        <taxon>eudicotyledons</taxon>
        <taxon>Gunneridae</taxon>
        <taxon>Pentapetalae</taxon>
        <taxon>rosids</taxon>
        <taxon>fabids</taxon>
        <taxon>Fabales</taxon>
        <taxon>Fabaceae</taxon>
        <taxon>Cercidoideae</taxon>
        <taxon>Cercideae</taxon>
        <taxon>Bauhiniinae</taxon>
        <taxon>Bauhinia</taxon>
    </lineage>
</organism>
<dbReference type="EMBL" id="CM039433">
    <property type="protein sequence ID" value="KAI4328916.1"/>
    <property type="molecule type" value="Genomic_DNA"/>
</dbReference>
<dbReference type="Proteomes" id="UP000828941">
    <property type="component" value="Chromosome 8"/>
</dbReference>
<protein>
    <submittedName>
        <fullName evidence="1">Uncharacterized protein</fullName>
    </submittedName>
</protein>
<keyword evidence="2" id="KW-1185">Reference proteome</keyword>
<proteinExistence type="predicted"/>
<reference evidence="1 2" key="1">
    <citation type="journal article" date="2022" name="DNA Res.">
        <title>Chromosomal-level genome assembly of the orchid tree Bauhinia variegata (Leguminosae; Cercidoideae) supports the allotetraploid origin hypothesis of Bauhinia.</title>
        <authorList>
            <person name="Zhong Y."/>
            <person name="Chen Y."/>
            <person name="Zheng D."/>
            <person name="Pang J."/>
            <person name="Liu Y."/>
            <person name="Luo S."/>
            <person name="Meng S."/>
            <person name="Qian L."/>
            <person name="Wei D."/>
            <person name="Dai S."/>
            <person name="Zhou R."/>
        </authorList>
    </citation>
    <scope>NUCLEOTIDE SEQUENCE [LARGE SCALE GENOMIC DNA]</scope>
    <source>
        <strain evidence="1">BV-YZ2020</strain>
    </source>
</reference>
<accession>A0ACB9MZ15</accession>